<evidence type="ECO:0000256" key="1">
    <source>
        <dbReference type="ARBA" id="ARBA00004956"/>
    </source>
</evidence>
<comment type="pathway">
    <text evidence="1">Lipid metabolism; malonyl-CoA biosynthesis; malonyl-CoA from acetyl-CoA: step 1/1.</text>
</comment>
<dbReference type="Pfam" id="PF03255">
    <property type="entry name" value="ACCA"/>
    <property type="match status" value="1"/>
</dbReference>
<dbReference type="SUPFAM" id="SSF52096">
    <property type="entry name" value="ClpP/crotonase"/>
    <property type="match status" value="1"/>
</dbReference>
<dbReference type="UniPathway" id="UPA00655">
    <property type="reaction ID" value="UER00711"/>
</dbReference>
<dbReference type="GO" id="GO:0016743">
    <property type="term" value="F:carboxyl- or carbamoyltransferase activity"/>
    <property type="evidence" value="ECO:0007669"/>
    <property type="project" value="InterPro"/>
</dbReference>
<evidence type="ECO:0000313" key="12">
    <source>
        <dbReference type="EMBL" id="GAH24157.1"/>
    </source>
</evidence>
<dbReference type="AlphaFoldDB" id="X1DVA8"/>
<protein>
    <recommendedName>
        <fullName evidence="2">acetyl-CoA carboxytransferase</fullName>
        <ecNumber evidence="2">2.1.3.15</ecNumber>
    </recommendedName>
</protein>
<dbReference type="GO" id="GO:0009317">
    <property type="term" value="C:acetyl-CoA carboxylase complex"/>
    <property type="evidence" value="ECO:0007669"/>
    <property type="project" value="InterPro"/>
</dbReference>
<dbReference type="GO" id="GO:2001295">
    <property type="term" value="P:malonyl-CoA biosynthetic process"/>
    <property type="evidence" value="ECO:0007669"/>
    <property type="project" value="UniProtKB-UniPathway"/>
</dbReference>
<evidence type="ECO:0000256" key="9">
    <source>
        <dbReference type="ARBA" id="ARBA00023160"/>
    </source>
</evidence>
<dbReference type="EMBL" id="BARU01003476">
    <property type="protein sequence ID" value="GAH24157.1"/>
    <property type="molecule type" value="Genomic_DNA"/>
</dbReference>
<gene>
    <name evidence="12" type="ORF">S03H2_07508</name>
</gene>
<dbReference type="GO" id="GO:0005524">
    <property type="term" value="F:ATP binding"/>
    <property type="evidence" value="ECO:0007669"/>
    <property type="project" value="UniProtKB-KW"/>
</dbReference>
<evidence type="ECO:0000256" key="5">
    <source>
        <dbReference type="ARBA" id="ARBA00022741"/>
    </source>
</evidence>
<evidence type="ECO:0000259" key="11">
    <source>
        <dbReference type="PROSITE" id="PS50989"/>
    </source>
</evidence>
<evidence type="ECO:0000256" key="7">
    <source>
        <dbReference type="ARBA" id="ARBA00022840"/>
    </source>
</evidence>
<dbReference type="InterPro" id="IPR011763">
    <property type="entry name" value="COA_CT_C"/>
</dbReference>
<evidence type="ECO:0000256" key="10">
    <source>
        <dbReference type="ARBA" id="ARBA00049152"/>
    </source>
</evidence>
<dbReference type="Gene3D" id="3.90.226.10">
    <property type="entry name" value="2-enoyl-CoA Hydratase, Chain A, domain 1"/>
    <property type="match status" value="1"/>
</dbReference>
<dbReference type="InterPro" id="IPR001095">
    <property type="entry name" value="Acetyl_CoA_COase_a_su"/>
</dbReference>
<feature type="non-terminal residue" evidence="12">
    <location>
        <position position="273"/>
    </location>
</feature>
<evidence type="ECO:0000256" key="4">
    <source>
        <dbReference type="ARBA" id="ARBA00022679"/>
    </source>
</evidence>
<keyword evidence="6" id="KW-0276">Fatty acid metabolism</keyword>
<feature type="domain" description="CoA carboxyltransferase C-terminal" evidence="11">
    <location>
        <begin position="50"/>
        <end position="273"/>
    </location>
</feature>
<comment type="catalytic activity">
    <reaction evidence="10">
        <text>N(6)-carboxybiotinyl-L-lysyl-[protein] + acetyl-CoA = N(6)-biotinyl-L-lysyl-[protein] + malonyl-CoA</text>
        <dbReference type="Rhea" id="RHEA:54728"/>
        <dbReference type="Rhea" id="RHEA-COMP:10505"/>
        <dbReference type="Rhea" id="RHEA-COMP:10506"/>
        <dbReference type="ChEBI" id="CHEBI:57288"/>
        <dbReference type="ChEBI" id="CHEBI:57384"/>
        <dbReference type="ChEBI" id="CHEBI:83144"/>
        <dbReference type="ChEBI" id="CHEBI:83145"/>
        <dbReference type="EC" id="2.1.3.15"/>
    </reaction>
</comment>
<dbReference type="InterPro" id="IPR029045">
    <property type="entry name" value="ClpP/crotonase-like_dom_sf"/>
</dbReference>
<dbReference type="GO" id="GO:0003989">
    <property type="term" value="F:acetyl-CoA carboxylase activity"/>
    <property type="evidence" value="ECO:0007669"/>
    <property type="project" value="InterPro"/>
</dbReference>
<keyword evidence="5" id="KW-0547">Nucleotide-binding</keyword>
<dbReference type="PANTHER" id="PTHR42853">
    <property type="entry name" value="ACETYL-COENZYME A CARBOXYLASE CARBOXYL TRANSFERASE SUBUNIT ALPHA"/>
    <property type="match status" value="1"/>
</dbReference>
<keyword evidence="4" id="KW-0808">Transferase</keyword>
<accession>X1DVA8</accession>
<sequence length="273" mass="30318">MDLKKLEEIPKSYLKEILGSLSKLEKLKKIPFFTGIHFKDAERDLSRKIESYKKVERDAKRVWEIVELSRDENRPQCLDYINGIFEDFVKLSGDRLTGEDRSIAAGLGKINGKTVAVIGHNKGKDIKQRLGYNFGMSIPQGYRKSQRIMRLADRFGFPIVTLIDTPGAYPALEAEDDGQASAIAKSILLMFEVKVPIIAILIGEGGSGGALALAVGNEVVMLENSTYSVISPEGCAAILWKNPSGTKLAARELRLTSRDMLRLKIIDRIIPEP</sequence>
<dbReference type="NCBIfam" id="NF041504">
    <property type="entry name" value="AccA_sub"/>
    <property type="match status" value="1"/>
</dbReference>
<comment type="caution">
    <text evidence="12">The sequence shown here is derived from an EMBL/GenBank/DDBJ whole genome shotgun (WGS) entry which is preliminary data.</text>
</comment>
<proteinExistence type="predicted"/>
<evidence type="ECO:0000256" key="3">
    <source>
        <dbReference type="ARBA" id="ARBA00022516"/>
    </source>
</evidence>
<organism evidence="12">
    <name type="scientific">marine sediment metagenome</name>
    <dbReference type="NCBI Taxonomy" id="412755"/>
    <lineage>
        <taxon>unclassified sequences</taxon>
        <taxon>metagenomes</taxon>
        <taxon>ecological metagenomes</taxon>
    </lineage>
</organism>
<dbReference type="PROSITE" id="PS50989">
    <property type="entry name" value="COA_CT_CTER"/>
    <property type="match status" value="1"/>
</dbReference>
<keyword evidence="7" id="KW-0067">ATP-binding</keyword>
<dbReference type="EC" id="2.1.3.15" evidence="2"/>
<dbReference type="GO" id="GO:0006633">
    <property type="term" value="P:fatty acid biosynthetic process"/>
    <property type="evidence" value="ECO:0007669"/>
    <property type="project" value="UniProtKB-KW"/>
</dbReference>
<name>X1DVA8_9ZZZZ</name>
<reference evidence="12" key="1">
    <citation type="journal article" date="2014" name="Front. Microbiol.">
        <title>High frequency of phylogenetically diverse reductive dehalogenase-homologous genes in deep subseafloor sedimentary metagenomes.</title>
        <authorList>
            <person name="Kawai M."/>
            <person name="Futagami T."/>
            <person name="Toyoda A."/>
            <person name="Takaki Y."/>
            <person name="Nishi S."/>
            <person name="Hori S."/>
            <person name="Arai W."/>
            <person name="Tsubouchi T."/>
            <person name="Morono Y."/>
            <person name="Uchiyama I."/>
            <person name="Ito T."/>
            <person name="Fujiyama A."/>
            <person name="Inagaki F."/>
            <person name="Takami H."/>
        </authorList>
    </citation>
    <scope>NUCLEOTIDE SEQUENCE</scope>
    <source>
        <strain evidence="12">Expedition CK06-06</strain>
    </source>
</reference>
<evidence type="ECO:0000256" key="8">
    <source>
        <dbReference type="ARBA" id="ARBA00023098"/>
    </source>
</evidence>
<dbReference type="PANTHER" id="PTHR42853:SF3">
    <property type="entry name" value="ACETYL-COENZYME A CARBOXYLASE CARBOXYL TRANSFERASE SUBUNIT ALPHA, CHLOROPLASTIC"/>
    <property type="match status" value="1"/>
</dbReference>
<evidence type="ECO:0000256" key="2">
    <source>
        <dbReference type="ARBA" id="ARBA00011883"/>
    </source>
</evidence>
<keyword evidence="3" id="KW-0444">Lipid biosynthesis</keyword>
<dbReference type="PRINTS" id="PR01069">
    <property type="entry name" value="ACCCTRFRASEA"/>
</dbReference>
<keyword evidence="9" id="KW-0275">Fatty acid biosynthesis</keyword>
<keyword evidence="8" id="KW-0443">Lipid metabolism</keyword>
<evidence type="ECO:0000256" key="6">
    <source>
        <dbReference type="ARBA" id="ARBA00022832"/>
    </source>
</evidence>